<dbReference type="InterPro" id="IPR030832">
    <property type="entry name" value="Acidic_LPXTA"/>
</dbReference>
<evidence type="ECO:0000313" key="4">
    <source>
        <dbReference type="EMBL" id="WNF22715.1"/>
    </source>
</evidence>
<accession>A0ABY9VFW3</accession>
<feature type="coiled-coil region" evidence="1">
    <location>
        <begin position="78"/>
        <end position="108"/>
    </location>
</feature>
<evidence type="ECO:0000313" key="5">
    <source>
        <dbReference type="Proteomes" id="UP001303324"/>
    </source>
</evidence>
<feature type="transmembrane region" description="Helical" evidence="2">
    <location>
        <begin position="369"/>
        <end position="387"/>
    </location>
</feature>
<name>A0ABY9VFW3_9BACI</name>
<organism evidence="4 5">
    <name type="scientific">Mesobacillus jeotgali</name>
    <dbReference type="NCBI Taxonomy" id="129985"/>
    <lineage>
        <taxon>Bacteria</taxon>
        <taxon>Bacillati</taxon>
        <taxon>Bacillota</taxon>
        <taxon>Bacilli</taxon>
        <taxon>Bacillales</taxon>
        <taxon>Bacillaceae</taxon>
        <taxon>Mesobacillus</taxon>
    </lineage>
</organism>
<evidence type="ECO:0000256" key="3">
    <source>
        <dbReference type="SAM" id="SignalP"/>
    </source>
</evidence>
<keyword evidence="2" id="KW-0812">Transmembrane</keyword>
<reference evidence="4 5" key="1">
    <citation type="submission" date="2023-09" db="EMBL/GenBank/DDBJ databases">
        <title>Microbial mechanism of fulvic acid promoting antimony reduction mineralization in rice fields.</title>
        <authorList>
            <person name="Chen G."/>
            <person name="Lan J."/>
        </authorList>
    </citation>
    <scope>NUCLEOTIDE SEQUENCE [LARGE SCALE GENOMIC DNA]</scope>
    <source>
        <strain evidence="4 5">PS1</strain>
    </source>
</reference>
<feature type="chain" id="PRO_5045230249" evidence="3">
    <location>
        <begin position="25"/>
        <end position="395"/>
    </location>
</feature>
<keyword evidence="5" id="KW-1185">Reference proteome</keyword>
<keyword evidence="2" id="KW-1133">Transmembrane helix</keyword>
<dbReference type="RefSeq" id="WP_311072817.1">
    <property type="nucleotide sequence ID" value="NZ_CP134494.1"/>
</dbReference>
<feature type="signal peptide" evidence="3">
    <location>
        <begin position="1"/>
        <end position="24"/>
    </location>
</feature>
<evidence type="ECO:0000256" key="2">
    <source>
        <dbReference type="SAM" id="Phobius"/>
    </source>
</evidence>
<proteinExistence type="predicted"/>
<keyword evidence="2" id="KW-0472">Membrane</keyword>
<gene>
    <name evidence="4" type="ORF">RH061_21590</name>
</gene>
<keyword evidence="3" id="KW-0732">Signal</keyword>
<dbReference type="EMBL" id="CP134494">
    <property type="protein sequence ID" value="WNF22715.1"/>
    <property type="molecule type" value="Genomic_DNA"/>
</dbReference>
<protein>
    <submittedName>
        <fullName evidence="4">Processed acidic surface protein</fullName>
    </submittedName>
</protein>
<keyword evidence="1" id="KW-0175">Coiled coil</keyword>
<sequence length="395" mass="44691">MKRVISILLVIALSLGTLPFAAFAAVDSMSSEFQNYLKETGMTESQFTDYLTDVHGAALEEFETLEDLQTYLGPLVDEENLQELLIELELTEEELDALLLENGKALEQYIFVGDLYYDVTNWLFPEEQTPITDENLQTLLEEFEFNSVEELESFLNEYDDSIENYEFIEDLEFAIATYYLSDAEEELLAVMDSIGLTEEEAEKLTNHFISLMEDPNFNEEQFMASLEDISNRLLAFPEFESASELTAEQIAEFIDIWDELLNLLDTKVEYYLTKDGKSTPISFATLIKMEDINGSDLLIKIYSKSGEFLADMIVTKEMFGSDFVEETGKNLKDTKEAAKEVKEAVDKVPAKVPVKTVSGGKLPNTASDYLQNSLAGLGVLLLGALVFRKVKMRRV</sequence>
<dbReference type="Proteomes" id="UP001303324">
    <property type="component" value="Chromosome"/>
</dbReference>
<dbReference type="NCBIfam" id="TIGR04383">
    <property type="entry name" value="acidic_w_LPXTA"/>
    <property type="match status" value="2"/>
</dbReference>
<evidence type="ECO:0000256" key="1">
    <source>
        <dbReference type="SAM" id="Coils"/>
    </source>
</evidence>